<keyword evidence="1" id="KW-1133">Transmembrane helix</keyword>
<sequence length="152" mass="15919">MSQGRATAVTAAVWLTGALVVLSMVTAGLSMVFKSELTDAWEAGRPDAGSVEPPDIVPVIVVMLVVIALMMAVLLEFFRARHGWARVAITVTVAALAIGTLATLRIGPPALFVVLSIVSLVLDAAVLVALWHRDTGVYLRAADRSGDVRAGS</sequence>
<keyword evidence="2" id="KW-0808">Transferase</keyword>
<feature type="transmembrane region" description="Helical" evidence="1">
    <location>
        <begin position="110"/>
        <end position="131"/>
    </location>
</feature>
<evidence type="ECO:0000256" key="1">
    <source>
        <dbReference type="SAM" id="Phobius"/>
    </source>
</evidence>
<comment type="caution">
    <text evidence="2">The sequence shown here is derived from an EMBL/GenBank/DDBJ whole genome shotgun (WGS) entry which is preliminary data.</text>
</comment>
<proteinExistence type="predicted"/>
<keyword evidence="1" id="KW-0812">Transmembrane</keyword>
<feature type="transmembrane region" description="Helical" evidence="1">
    <location>
        <begin position="56"/>
        <end position="77"/>
    </location>
</feature>
<evidence type="ECO:0000313" key="3">
    <source>
        <dbReference type="Proteomes" id="UP000589626"/>
    </source>
</evidence>
<protein>
    <submittedName>
        <fullName evidence="2">Protein-S-isoprenylcysteine O-methyltransferase Ste14</fullName>
    </submittedName>
</protein>
<feature type="transmembrane region" description="Helical" evidence="1">
    <location>
        <begin position="84"/>
        <end position="104"/>
    </location>
</feature>
<gene>
    <name evidence="2" type="ORF">FHU40_000146</name>
</gene>
<dbReference type="RefSeq" id="WP_183590389.1">
    <property type="nucleotide sequence ID" value="NZ_JACHWR010000001.1"/>
</dbReference>
<evidence type="ECO:0000313" key="2">
    <source>
        <dbReference type="EMBL" id="MBB3040345.1"/>
    </source>
</evidence>
<keyword evidence="2" id="KW-0489">Methyltransferase</keyword>
<reference evidence="2 3" key="1">
    <citation type="submission" date="2020-08" db="EMBL/GenBank/DDBJ databases">
        <title>Sequencing the genomes of 1000 actinobacteria strains.</title>
        <authorList>
            <person name="Klenk H.-P."/>
        </authorList>
    </citation>
    <scope>NUCLEOTIDE SEQUENCE [LARGE SCALE GENOMIC DNA]</scope>
    <source>
        <strain evidence="2 3">DSM 105498</strain>
    </source>
</reference>
<dbReference type="Proteomes" id="UP000589626">
    <property type="component" value="Unassembled WGS sequence"/>
</dbReference>
<keyword evidence="3" id="KW-1185">Reference proteome</keyword>
<name>A0A7W4VRC1_9ACTN</name>
<accession>A0A7W4VRC1</accession>
<dbReference type="EMBL" id="JACHWR010000001">
    <property type="protein sequence ID" value="MBB3040345.1"/>
    <property type="molecule type" value="Genomic_DNA"/>
</dbReference>
<feature type="transmembrane region" description="Helical" evidence="1">
    <location>
        <begin position="12"/>
        <end position="33"/>
    </location>
</feature>
<dbReference type="AlphaFoldDB" id="A0A7W4VRC1"/>
<dbReference type="GO" id="GO:0032259">
    <property type="term" value="P:methylation"/>
    <property type="evidence" value="ECO:0007669"/>
    <property type="project" value="UniProtKB-KW"/>
</dbReference>
<dbReference type="GO" id="GO:0008168">
    <property type="term" value="F:methyltransferase activity"/>
    <property type="evidence" value="ECO:0007669"/>
    <property type="project" value="UniProtKB-KW"/>
</dbReference>
<keyword evidence="1" id="KW-0472">Membrane</keyword>
<organism evidence="2 3">
    <name type="scientific">Nocardioides soli</name>
    <dbReference type="NCBI Taxonomy" id="1036020"/>
    <lineage>
        <taxon>Bacteria</taxon>
        <taxon>Bacillati</taxon>
        <taxon>Actinomycetota</taxon>
        <taxon>Actinomycetes</taxon>
        <taxon>Propionibacteriales</taxon>
        <taxon>Nocardioidaceae</taxon>
        <taxon>Nocardioides</taxon>
    </lineage>
</organism>